<proteinExistence type="predicted"/>
<accession>A0A6J5NU66</accession>
<evidence type="ECO:0000313" key="1">
    <source>
        <dbReference type="EMBL" id="CAB4160708.1"/>
    </source>
</evidence>
<reference evidence="1" key="1">
    <citation type="submission" date="2020-04" db="EMBL/GenBank/DDBJ databases">
        <authorList>
            <person name="Chiriac C."/>
            <person name="Salcher M."/>
            <person name="Ghai R."/>
            <person name="Kavagutti S V."/>
        </authorList>
    </citation>
    <scope>NUCLEOTIDE SEQUENCE</scope>
</reference>
<gene>
    <name evidence="1" type="ORF">UFOVP731_11</name>
</gene>
<name>A0A6J5NU66_9CAUD</name>
<dbReference type="EMBL" id="LR796705">
    <property type="protein sequence ID" value="CAB4160708.1"/>
    <property type="molecule type" value="Genomic_DNA"/>
</dbReference>
<organism evidence="1">
    <name type="scientific">uncultured Caudovirales phage</name>
    <dbReference type="NCBI Taxonomy" id="2100421"/>
    <lineage>
        <taxon>Viruses</taxon>
        <taxon>Duplodnaviria</taxon>
        <taxon>Heunggongvirae</taxon>
        <taxon>Uroviricota</taxon>
        <taxon>Caudoviricetes</taxon>
        <taxon>Peduoviridae</taxon>
        <taxon>Maltschvirus</taxon>
        <taxon>Maltschvirus maltsch</taxon>
    </lineage>
</organism>
<protein>
    <submittedName>
        <fullName evidence="1">Uncharacterized protein</fullName>
    </submittedName>
</protein>
<sequence length="144" mass="15233">MIPISDLLVYVQGRWALNASLPALVPGGLWHKRVNEDTVAPYATISVSADSVQMISTGDYLCGVAVTITVWSTTQIGGATLRDTQTAISSVMSSLTGTVTLESCRLLGLAPDAAVIELDDLPRDSEDVIQIQTTYRGLIHGSAS</sequence>